<feature type="coiled-coil region" evidence="1">
    <location>
        <begin position="32"/>
        <end position="87"/>
    </location>
</feature>
<name>T0J5I9_9SPHN</name>
<gene>
    <name evidence="3" type="ORF">M529_05350</name>
</gene>
<reference evidence="3 4" key="1">
    <citation type="journal article" date="2013" name="Genome Announc.">
        <title>Draft Genome Sequence of Sphingobium ummariense Strain RL-3, a Hexachlorocyclohexane-Degrading Bacterium.</title>
        <authorList>
            <person name="Kohli P."/>
            <person name="Dua A."/>
            <person name="Sangwan N."/>
            <person name="Oldach P."/>
            <person name="Khurana J.P."/>
            <person name="Lal R."/>
        </authorList>
    </citation>
    <scope>NUCLEOTIDE SEQUENCE [LARGE SCALE GENOMIC DNA]</scope>
    <source>
        <strain evidence="3 4">RL-3</strain>
    </source>
</reference>
<keyword evidence="1" id="KW-0175">Coiled coil</keyword>
<keyword evidence="4" id="KW-1185">Reference proteome</keyword>
<dbReference type="STRING" id="1346791.M529_05350"/>
<dbReference type="PATRIC" id="fig|1346791.3.peg.1029"/>
<dbReference type="SUPFAM" id="SSF56935">
    <property type="entry name" value="Porins"/>
    <property type="match status" value="1"/>
</dbReference>
<feature type="chain" id="PRO_5032677364" evidence="2">
    <location>
        <begin position="26"/>
        <end position="465"/>
    </location>
</feature>
<dbReference type="eggNOG" id="COG3203">
    <property type="taxonomic scope" value="Bacteria"/>
</dbReference>
<dbReference type="AlphaFoldDB" id="T0J5I9"/>
<dbReference type="InterPro" id="IPR045748">
    <property type="entry name" value="DcaP"/>
</dbReference>
<dbReference type="Pfam" id="PF19577">
    <property type="entry name" value="DcaP"/>
    <property type="match status" value="1"/>
</dbReference>
<dbReference type="OrthoDB" id="9763822at2"/>
<protein>
    <submittedName>
        <fullName evidence="3">Uncharacterized protein</fullName>
    </submittedName>
</protein>
<evidence type="ECO:0000313" key="3">
    <source>
        <dbReference type="EMBL" id="EQB33221.1"/>
    </source>
</evidence>
<evidence type="ECO:0000256" key="1">
    <source>
        <dbReference type="SAM" id="Coils"/>
    </source>
</evidence>
<dbReference type="RefSeq" id="WP_021317008.1">
    <property type="nucleotide sequence ID" value="NZ_AUWY01000047.1"/>
</dbReference>
<evidence type="ECO:0000313" key="4">
    <source>
        <dbReference type="Proteomes" id="UP000015523"/>
    </source>
</evidence>
<organism evidence="3 4">
    <name type="scientific">Sphingobium ummariense RL-3</name>
    <dbReference type="NCBI Taxonomy" id="1346791"/>
    <lineage>
        <taxon>Bacteria</taxon>
        <taxon>Pseudomonadati</taxon>
        <taxon>Pseudomonadota</taxon>
        <taxon>Alphaproteobacteria</taxon>
        <taxon>Sphingomonadales</taxon>
        <taxon>Sphingomonadaceae</taxon>
        <taxon>Sphingobium</taxon>
    </lineage>
</organism>
<feature type="signal peptide" evidence="2">
    <location>
        <begin position="1"/>
        <end position="25"/>
    </location>
</feature>
<comment type="caution">
    <text evidence="3">The sequence shown here is derived from an EMBL/GenBank/DDBJ whole genome shotgun (WGS) entry which is preliminary data.</text>
</comment>
<keyword evidence="2" id="KW-0732">Signal</keyword>
<proteinExistence type="predicted"/>
<dbReference type="Proteomes" id="UP000015523">
    <property type="component" value="Unassembled WGS sequence"/>
</dbReference>
<dbReference type="EMBL" id="AUWY01000047">
    <property type="protein sequence ID" value="EQB33221.1"/>
    <property type="molecule type" value="Genomic_DNA"/>
</dbReference>
<accession>T0J5I9</accession>
<sequence>MPNVVLWGRLLAGAASVCVAPSAIAAPQASREAELEVRLQQLEIAMAALRSELADTRAAQRTMADQAAASAEAAQKAQARVAALEAKPAAPVEGFNVGGTTVRLNGFIKTVASGTRYDDGSVATGSLGKDFYLPQTIPVGGRSSKDFVAHGKQTRLWLSTATSVGTHTLKGLVEFDFQTSAGTQGSQRTTNGYNLALRRGFVTFDNLLVGQEWSNFQYVAALPESTDFVGATEGTVFVREAQVRYTKRLSPATTLSVSAENPETASITTASPALVENDQDRTPDFTARLTLTEDSGELSLAGVIRDLSADNGVASDTALGWGVSAAGKIGFGPDKRHDLRFMASYGDGIGRYLGLNFAPDAVFAGTPGSRLETVRNFAGFAALRIGWTPVLRSSIIGSYNKANYPSGIVIPDLANLRAWSTAVNLFWTLANGFDVGAEYRHGERKLASGSSGQLDRIEFAAKYTF</sequence>
<evidence type="ECO:0000256" key="2">
    <source>
        <dbReference type="SAM" id="SignalP"/>
    </source>
</evidence>